<dbReference type="Pfam" id="PF00155">
    <property type="entry name" value="Aminotran_1_2"/>
    <property type="match status" value="1"/>
</dbReference>
<keyword evidence="4 6" id="KW-0663">Pyridoxal phosphate</keyword>
<dbReference type="SUPFAM" id="SSF53383">
    <property type="entry name" value="PLP-dependent transferases"/>
    <property type="match status" value="1"/>
</dbReference>
<protein>
    <recommendedName>
        <fullName evidence="8">Aminotransferase class I/classII large domain-containing protein</fullName>
    </recommendedName>
</protein>
<dbReference type="EMBL" id="JAHRIM010033622">
    <property type="protein sequence ID" value="MEQ2265728.1"/>
    <property type="molecule type" value="Genomic_DNA"/>
</dbReference>
<comment type="similarity">
    <text evidence="2 6">Belongs to the class-II pyridoxal-phosphate-dependent aminotransferase family.</text>
</comment>
<evidence type="ECO:0000256" key="7">
    <source>
        <dbReference type="SAM" id="MobiDB-lite"/>
    </source>
</evidence>
<evidence type="ECO:0000313" key="10">
    <source>
        <dbReference type="Proteomes" id="UP001444071"/>
    </source>
</evidence>
<evidence type="ECO:0000256" key="5">
    <source>
        <dbReference type="ARBA" id="ARBA00023315"/>
    </source>
</evidence>
<dbReference type="Gene3D" id="3.40.640.10">
    <property type="entry name" value="Type I PLP-dependent aspartate aminotransferase-like (Major domain)"/>
    <property type="match status" value="1"/>
</dbReference>
<dbReference type="InterPro" id="IPR004839">
    <property type="entry name" value="Aminotransferase_I/II_large"/>
</dbReference>
<dbReference type="InterPro" id="IPR001917">
    <property type="entry name" value="Aminotrans_II_pyridoxalP_BS"/>
</dbReference>
<proteinExistence type="inferred from homology"/>
<feature type="region of interest" description="Disordered" evidence="7">
    <location>
        <begin position="1"/>
        <end position="71"/>
    </location>
</feature>
<dbReference type="PANTHER" id="PTHR13693">
    <property type="entry name" value="CLASS II AMINOTRANSFERASE/8-AMINO-7-OXONONANOATE SYNTHASE"/>
    <property type="match status" value="1"/>
</dbReference>
<keyword evidence="3" id="KW-0808">Transferase</keyword>
<feature type="non-terminal residue" evidence="9">
    <location>
        <position position="1"/>
    </location>
</feature>
<keyword evidence="10" id="KW-1185">Reference proteome</keyword>
<evidence type="ECO:0000256" key="6">
    <source>
        <dbReference type="RuleBase" id="RU003693"/>
    </source>
</evidence>
<feature type="compositionally biased region" description="Low complexity" evidence="7">
    <location>
        <begin position="36"/>
        <end position="46"/>
    </location>
</feature>
<comment type="caution">
    <text evidence="9">The sequence shown here is derived from an EMBL/GenBank/DDBJ whole genome shotgun (WGS) entry which is preliminary data.</text>
</comment>
<evidence type="ECO:0000259" key="8">
    <source>
        <dbReference type="Pfam" id="PF00155"/>
    </source>
</evidence>
<comment type="cofactor">
    <cofactor evidence="1 6">
        <name>pyridoxal 5'-phosphate</name>
        <dbReference type="ChEBI" id="CHEBI:597326"/>
    </cofactor>
</comment>
<feature type="domain" description="Aminotransferase class I/classII large" evidence="8">
    <location>
        <begin position="78"/>
        <end position="135"/>
    </location>
</feature>
<reference evidence="9 10" key="1">
    <citation type="submission" date="2021-06" db="EMBL/GenBank/DDBJ databases">
        <authorList>
            <person name="Palmer J.M."/>
        </authorList>
    </citation>
    <scope>NUCLEOTIDE SEQUENCE [LARGE SCALE GENOMIC DNA]</scope>
    <source>
        <strain evidence="9 10">XR_2019</strain>
        <tissue evidence="9">Muscle</tissue>
    </source>
</reference>
<dbReference type="Proteomes" id="UP001444071">
    <property type="component" value="Unassembled WGS sequence"/>
</dbReference>
<dbReference type="InterPro" id="IPR015421">
    <property type="entry name" value="PyrdxlP-dep_Trfase_major"/>
</dbReference>
<organism evidence="9 10">
    <name type="scientific">Xenotaenia resolanae</name>
    <dbReference type="NCBI Taxonomy" id="208358"/>
    <lineage>
        <taxon>Eukaryota</taxon>
        <taxon>Metazoa</taxon>
        <taxon>Chordata</taxon>
        <taxon>Craniata</taxon>
        <taxon>Vertebrata</taxon>
        <taxon>Euteleostomi</taxon>
        <taxon>Actinopterygii</taxon>
        <taxon>Neopterygii</taxon>
        <taxon>Teleostei</taxon>
        <taxon>Neoteleostei</taxon>
        <taxon>Acanthomorphata</taxon>
        <taxon>Ovalentaria</taxon>
        <taxon>Atherinomorphae</taxon>
        <taxon>Cyprinodontiformes</taxon>
        <taxon>Goodeidae</taxon>
        <taxon>Xenotaenia</taxon>
    </lineage>
</organism>
<evidence type="ECO:0000256" key="1">
    <source>
        <dbReference type="ARBA" id="ARBA00001933"/>
    </source>
</evidence>
<dbReference type="InterPro" id="IPR015424">
    <property type="entry name" value="PyrdxlP-dep_Trfase"/>
</dbReference>
<evidence type="ECO:0000256" key="4">
    <source>
        <dbReference type="ARBA" id="ARBA00022898"/>
    </source>
</evidence>
<dbReference type="PROSITE" id="PS00599">
    <property type="entry name" value="AA_TRANSFER_CLASS_2"/>
    <property type="match status" value="1"/>
</dbReference>
<name>A0ABV0W824_9TELE</name>
<evidence type="ECO:0000313" key="9">
    <source>
        <dbReference type="EMBL" id="MEQ2265728.1"/>
    </source>
</evidence>
<keyword evidence="5" id="KW-0012">Acyltransferase</keyword>
<evidence type="ECO:0000256" key="3">
    <source>
        <dbReference type="ARBA" id="ARBA00022679"/>
    </source>
</evidence>
<dbReference type="InterPro" id="IPR050087">
    <property type="entry name" value="AON_synthase_class-II"/>
</dbReference>
<dbReference type="PANTHER" id="PTHR13693:SF79">
    <property type="entry name" value="SERINE PALMITOYLTRANSFERASE 2"/>
    <property type="match status" value="1"/>
</dbReference>
<accession>A0ABV0W824</accession>
<sequence length="152" mass="16350">YAEPRETAERSNSSWPAPDPQTLEEDPHHGRRHLQHGGQHSAAAGGDHTEEALPGLPLPGRSPHHGALGPRGRGMVDYFDLDPCEVDIMMGTFTKSFGAAGGYIAGKRELIDYLRCHSHSAVYATSMSPPVVEQIITSMKCIMGEDGTTIGC</sequence>
<gene>
    <name evidence="9" type="ORF">XENORESO_011632</name>
</gene>
<evidence type="ECO:0000256" key="2">
    <source>
        <dbReference type="ARBA" id="ARBA00008392"/>
    </source>
</evidence>